<gene>
    <name evidence="2" type="ORF">DPMN_171366</name>
</gene>
<sequence length="207" mass="23011">MEVLLDPATNEPRHGSAPRPSYKRAASWKCSSTQLQTSRVTEVLLDPATNEPRHGSAPRPSYKRAASWMCSLPSYNRAASWKCSSTQLLTSRVMEVLLDPAKNEPRHGSAPRPSYKRAASWKCSSTQLQTSRVMEVLPTQLQTSRVMEVLLDPATIEPRHGGAPRPSYKRAASWKCSSTQLQTSRVMRTWVSCGQCSFRTASAFSRA</sequence>
<accession>A0A9D4DYT1</accession>
<reference evidence="2" key="2">
    <citation type="submission" date="2020-11" db="EMBL/GenBank/DDBJ databases">
        <authorList>
            <person name="McCartney M.A."/>
            <person name="Auch B."/>
            <person name="Kono T."/>
            <person name="Mallez S."/>
            <person name="Becker A."/>
            <person name="Gohl D.M."/>
            <person name="Silverstein K.A.T."/>
            <person name="Koren S."/>
            <person name="Bechman K.B."/>
            <person name="Herman A."/>
            <person name="Abrahante J.E."/>
            <person name="Garbe J."/>
        </authorList>
    </citation>
    <scope>NUCLEOTIDE SEQUENCE</scope>
    <source>
        <strain evidence="2">Duluth1</strain>
        <tissue evidence="2">Whole animal</tissue>
    </source>
</reference>
<dbReference type="AlphaFoldDB" id="A0A9D4DYT1"/>
<proteinExistence type="predicted"/>
<comment type="caution">
    <text evidence="2">The sequence shown here is derived from an EMBL/GenBank/DDBJ whole genome shotgun (WGS) entry which is preliminary data.</text>
</comment>
<evidence type="ECO:0000256" key="1">
    <source>
        <dbReference type="SAM" id="MobiDB-lite"/>
    </source>
</evidence>
<evidence type="ECO:0000313" key="2">
    <source>
        <dbReference type="EMBL" id="KAH3770086.1"/>
    </source>
</evidence>
<evidence type="ECO:0000313" key="3">
    <source>
        <dbReference type="Proteomes" id="UP000828390"/>
    </source>
</evidence>
<name>A0A9D4DYT1_DREPO</name>
<keyword evidence="3" id="KW-1185">Reference proteome</keyword>
<organism evidence="2 3">
    <name type="scientific">Dreissena polymorpha</name>
    <name type="common">Zebra mussel</name>
    <name type="synonym">Mytilus polymorpha</name>
    <dbReference type="NCBI Taxonomy" id="45954"/>
    <lineage>
        <taxon>Eukaryota</taxon>
        <taxon>Metazoa</taxon>
        <taxon>Spiralia</taxon>
        <taxon>Lophotrochozoa</taxon>
        <taxon>Mollusca</taxon>
        <taxon>Bivalvia</taxon>
        <taxon>Autobranchia</taxon>
        <taxon>Heteroconchia</taxon>
        <taxon>Euheterodonta</taxon>
        <taxon>Imparidentia</taxon>
        <taxon>Neoheterodontei</taxon>
        <taxon>Myida</taxon>
        <taxon>Dreissenoidea</taxon>
        <taxon>Dreissenidae</taxon>
        <taxon>Dreissena</taxon>
    </lineage>
</organism>
<feature type="region of interest" description="Disordered" evidence="1">
    <location>
        <begin position="1"/>
        <end position="26"/>
    </location>
</feature>
<dbReference type="EMBL" id="JAIWYP010000009">
    <property type="protein sequence ID" value="KAH3770086.1"/>
    <property type="molecule type" value="Genomic_DNA"/>
</dbReference>
<protein>
    <submittedName>
        <fullName evidence="2">Uncharacterized protein</fullName>
    </submittedName>
</protein>
<dbReference type="Proteomes" id="UP000828390">
    <property type="component" value="Unassembled WGS sequence"/>
</dbReference>
<reference evidence="2" key="1">
    <citation type="journal article" date="2019" name="bioRxiv">
        <title>The Genome of the Zebra Mussel, Dreissena polymorpha: A Resource for Invasive Species Research.</title>
        <authorList>
            <person name="McCartney M.A."/>
            <person name="Auch B."/>
            <person name="Kono T."/>
            <person name="Mallez S."/>
            <person name="Zhang Y."/>
            <person name="Obille A."/>
            <person name="Becker A."/>
            <person name="Abrahante J.E."/>
            <person name="Garbe J."/>
            <person name="Badalamenti J.P."/>
            <person name="Herman A."/>
            <person name="Mangelson H."/>
            <person name="Liachko I."/>
            <person name="Sullivan S."/>
            <person name="Sone E.D."/>
            <person name="Koren S."/>
            <person name="Silverstein K.A.T."/>
            <person name="Beckman K.B."/>
            <person name="Gohl D.M."/>
        </authorList>
    </citation>
    <scope>NUCLEOTIDE SEQUENCE</scope>
    <source>
        <strain evidence="2">Duluth1</strain>
        <tissue evidence="2">Whole animal</tissue>
    </source>
</reference>